<dbReference type="EMBL" id="LT669839">
    <property type="protein sequence ID" value="SHD76121.1"/>
    <property type="molecule type" value="Genomic_DNA"/>
</dbReference>
<evidence type="ECO:0000313" key="5">
    <source>
        <dbReference type="EMBL" id="SHD76121.1"/>
    </source>
</evidence>
<feature type="domain" description="4Fe-4S ferredoxin-type" evidence="4">
    <location>
        <begin position="86"/>
        <end position="114"/>
    </location>
</feature>
<dbReference type="PANTHER" id="PTHR43063:SF1">
    <property type="entry name" value="4FE-4S CLUSTER CONTAINING PARA FAMILY ATPASE PROTEIN"/>
    <property type="match status" value="1"/>
</dbReference>
<dbReference type="OrthoDB" id="9813995at2"/>
<dbReference type="HOGENOM" id="CLU_067767_0_0_9"/>
<accession>M1Z3P7</accession>
<dbReference type="PANTHER" id="PTHR43063">
    <property type="entry name" value="4FE-4S CLUSTER CONTAINING PARA FAMILY ATPASE PROTEIN"/>
    <property type="match status" value="1"/>
</dbReference>
<dbReference type="PROSITE" id="PS51379">
    <property type="entry name" value="4FE4S_FER_2"/>
    <property type="match status" value="2"/>
</dbReference>
<dbReference type="InterPro" id="IPR002586">
    <property type="entry name" value="CobQ/CobB/MinD/ParA_Nub-bd_dom"/>
</dbReference>
<gene>
    <name evidence="5" type="ORF">CUESP1_0740</name>
</gene>
<dbReference type="Pfam" id="PF00037">
    <property type="entry name" value="Fer4"/>
    <property type="match status" value="1"/>
</dbReference>
<dbReference type="SUPFAM" id="SSF54862">
    <property type="entry name" value="4Fe-4S ferredoxins"/>
    <property type="match status" value="1"/>
</dbReference>
<dbReference type="AlphaFoldDB" id="M1Z3P7"/>
<proteinExistence type="predicted"/>
<keyword evidence="3" id="KW-0411">Iron-sulfur</keyword>
<evidence type="ECO:0000256" key="1">
    <source>
        <dbReference type="ARBA" id="ARBA00022723"/>
    </source>
</evidence>
<dbReference type="Pfam" id="PF01656">
    <property type="entry name" value="CbiA"/>
    <property type="match status" value="1"/>
</dbReference>
<keyword evidence="6" id="KW-1185">Reference proteome</keyword>
<dbReference type="InterPro" id="IPR027417">
    <property type="entry name" value="P-loop_NTPase"/>
</dbReference>
<evidence type="ECO:0000256" key="2">
    <source>
        <dbReference type="ARBA" id="ARBA00023004"/>
    </source>
</evidence>
<protein>
    <submittedName>
        <fullName evidence="5">Cobyrinic acid ac-diamide synthase</fullName>
    </submittedName>
</protein>
<dbReference type="PROSITE" id="PS00198">
    <property type="entry name" value="4FE4S_FER_1"/>
    <property type="match status" value="1"/>
</dbReference>
<evidence type="ECO:0000256" key="3">
    <source>
        <dbReference type="ARBA" id="ARBA00023014"/>
    </source>
</evidence>
<dbReference type="SUPFAM" id="SSF52540">
    <property type="entry name" value="P-loop containing nucleoside triphosphate hydrolases"/>
    <property type="match status" value="1"/>
</dbReference>
<dbReference type="CDD" id="cd03110">
    <property type="entry name" value="SIMIBI_bact_arch"/>
    <property type="match status" value="1"/>
</dbReference>
<organism evidence="5 6">
    <name type="scientific">[Clostridium] ultunense Esp</name>
    <dbReference type="NCBI Taxonomy" id="1288971"/>
    <lineage>
        <taxon>Bacteria</taxon>
        <taxon>Bacillati</taxon>
        <taxon>Bacillota</taxon>
        <taxon>Tissierellia</taxon>
        <taxon>Tissierellales</taxon>
        <taxon>Tepidimicrobiaceae</taxon>
        <taxon>Schnuerera</taxon>
    </lineage>
</organism>
<dbReference type="Gene3D" id="3.30.70.20">
    <property type="match status" value="1"/>
</dbReference>
<dbReference type="RefSeq" id="WP_005587828.1">
    <property type="nucleotide sequence ID" value="NZ_LT669839.1"/>
</dbReference>
<dbReference type="Proteomes" id="UP000245423">
    <property type="component" value="Chromosome 1"/>
</dbReference>
<feature type="domain" description="4Fe-4S ferredoxin-type" evidence="4">
    <location>
        <begin position="56"/>
        <end position="85"/>
    </location>
</feature>
<sequence length="275" mass="30458">MNIVILSGKGGTGKTTISTNLALLMKANYIDCDVEEPNGFIFLKPEKTQVKDVQVEVPDIDKGKCTLCGDCVKACKFNALARGKDKIILFDKLCHSCGACGLACPTGAVAYRKRITGIIEEGIKGNMVLKRGILNIGEPMAVPILKELLSDIPQDGINILDSPPGTSCNVVNTLHYADRAILVTEPTAFGLHDLKMAVELVKTLHIPFGLIINKYDEKNQYLNKYIDEENINLLGHIPYKREIAESYSKGETLLDHEEYKTTFLYIKEKIEEELL</sequence>
<reference evidence="5 6" key="1">
    <citation type="submission" date="2016-11" db="EMBL/GenBank/DDBJ databases">
        <authorList>
            <person name="Manzoor S."/>
        </authorList>
    </citation>
    <scope>NUCLEOTIDE SEQUENCE [LARGE SCALE GENOMIC DNA]</scope>
    <source>
        <strain evidence="5">Clostridium ultunense strain Esp</strain>
    </source>
</reference>
<dbReference type="InterPro" id="IPR017896">
    <property type="entry name" value="4Fe4S_Fe-S-bd"/>
</dbReference>
<name>M1Z3P7_9FIRM</name>
<dbReference type="InterPro" id="IPR017900">
    <property type="entry name" value="4Fe4S_Fe_S_CS"/>
</dbReference>
<dbReference type="GO" id="GO:0051536">
    <property type="term" value="F:iron-sulfur cluster binding"/>
    <property type="evidence" value="ECO:0007669"/>
    <property type="project" value="UniProtKB-KW"/>
</dbReference>
<evidence type="ECO:0000313" key="6">
    <source>
        <dbReference type="Proteomes" id="UP000245423"/>
    </source>
</evidence>
<evidence type="ECO:0000259" key="4">
    <source>
        <dbReference type="PROSITE" id="PS51379"/>
    </source>
</evidence>
<dbReference type="GO" id="GO:0046872">
    <property type="term" value="F:metal ion binding"/>
    <property type="evidence" value="ECO:0007669"/>
    <property type="project" value="UniProtKB-KW"/>
</dbReference>
<keyword evidence="1" id="KW-0479">Metal-binding</keyword>
<keyword evidence="2" id="KW-0408">Iron</keyword>
<dbReference type="Gene3D" id="3.40.50.300">
    <property type="entry name" value="P-loop containing nucleotide triphosphate hydrolases"/>
    <property type="match status" value="1"/>
</dbReference>